<dbReference type="OrthoDB" id="680361at2"/>
<evidence type="ECO:0008006" key="4">
    <source>
        <dbReference type="Google" id="ProtNLM"/>
    </source>
</evidence>
<name>A0A327VXF7_9BACT</name>
<organism evidence="2 3">
    <name type="scientific">Chitinophaga dinghuensis</name>
    <dbReference type="NCBI Taxonomy" id="1539050"/>
    <lineage>
        <taxon>Bacteria</taxon>
        <taxon>Pseudomonadati</taxon>
        <taxon>Bacteroidota</taxon>
        <taxon>Chitinophagia</taxon>
        <taxon>Chitinophagales</taxon>
        <taxon>Chitinophagaceae</taxon>
        <taxon>Chitinophaga</taxon>
    </lineage>
</organism>
<dbReference type="AlphaFoldDB" id="A0A327VXF7"/>
<evidence type="ECO:0000313" key="3">
    <source>
        <dbReference type="Proteomes" id="UP000249819"/>
    </source>
</evidence>
<dbReference type="RefSeq" id="WP_111593042.1">
    <property type="nucleotide sequence ID" value="NZ_QLMA01000005.1"/>
</dbReference>
<evidence type="ECO:0000256" key="1">
    <source>
        <dbReference type="SAM" id="MobiDB-lite"/>
    </source>
</evidence>
<sequence>MKRLFLPMLVTLLLTGFISRSQEKRDYIRVMTDSMKAHLSLNEEQYTKVYDINKNFSDRMATLRKDNQVQRMEKAKQMKDLSQQRDSSLKTVLTPQQYDMYEANKKERREQAKEKYKERKEQREMKKQEQP</sequence>
<dbReference type="Proteomes" id="UP000249819">
    <property type="component" value="Unassembled WGS sequence"/>
</dbReference>
<feature type="compositionally biased region" description="Polar residues" evidence="1">
    <location>
        <begin position="84"/>
        <end position="97"/>
    </location>
</feature>
<protein>
    <recommendedName>
        <fullName evidence="4">DUF4890 domain-containing protein</fullName>
    </recommendedName>
</protein>
<dbReference type="EMBL" id="QLMA01000005">
    <property type="protein sequence ID" value="RAJ80013.1"/>
    <property type="molecule type" value="Genomic_DNA"/>
</dbReference>
<accession>A0A327VXF7</accession>
<gene>
    <name evidence="2" type="ORF">CLV59_105120</name>
</gene>
<feature type="compositionally biased region" description="Basic and acidic residues" evidence="1">
    <location>
        <begin position="64"/>
        <end position="83"/>
    </location>
</feature>
<feature type="region of interest" description="Disordered" evidence="1">
    <location>
        <begin position="64"/>
        <end position="131"/>
    </location>
</feature>
<proteinExistence type="predicted"/>
<comment type="caution">
    <text evidence="2">The sequence shown here is derived from an EMBL/GenBank/DDBJ whole genome shotgun (WGS) entry which is preliminary data.</text>
</comment>
<reference evidence="2 3" key="1">
    <citation type="submission" date="2018-06" db="EMBL/GenBank/DDBJ databases">
        <title>Genomic Encyclopedia of Archaeal and Bacterial Type Strains, Phase II (KMG-II): from individual species to whole genera.</title>
        <authorList>
            <person name="Goeker M."/>
        </authorList>
    </citation>
    <scope>NUCLEOTIDE SEQUENCE [LARGE SCALE GENOMIC DNA]</scope>
    <source>
        <strain evidence="2 3">DSM 29821</strain>
    </source>
</reference>
<keyword evidence="3" id="KW-1185">Reference proteome</keyword>
<evidence type="ECO:0000313" key="2">
    <source>
        <dbReference type="EMBL" id="RAJ80013.1"/>
    </source>
</evidence>
<feature type="compositionally biased region" description="Basic and acidic residues" evidence="1">
    <location>
        <begin position="102"/>
        <end position="131"/>
    </location>
</feature>